<reference evidence="2" key="1">
    <citation type="submission" date="2023-04" db="EMBL/GenBank/DDBJ databases">
        <title>Comparative genomic analysis of Cohnella hashimotonis sp. nov., isolated from the International Space Station.</title>
        <authorList>
            <person name="Venkateswaran K."/>
            <person name="Simpson A."/>
        </authorList>
    </citation>
    <scope>NUCLEOTIDE SEQUENCE</scope>
    <source>
        <strain evidence="2">F6_2S_P_1</strain>
    </source>
</reference>
<keyword evidence="1" id="KW-1133">Transmembrane helix</keyword>
<organism evidence="2 3">
    <name type="scientific">Cohnella hashimotonis</name>
    <dbReference type="NCBI Taxonomy" id="2826895"/>
    <lineage>
        <taxon>Bacteria</taxon>
        <taxon>Bacillati</taxon>
        <taxon>Bacillota</taxon>
        <taxon>Bacilli</taxon>
        <taxon>Bacillales</taxon>
        <taxon>Paenibacillaceae</taxon>
        <taxon>Cohnella</taxon>
    </lineage>
</organism>
<sequence>MLDKFAYFAVLAIAVVSADLAQLRRARRREIAAYGSLLAVAVYLGVVYVTQRLTWPNLDTLFDLLKGPAGKLVHSMS</sequence>
<proteinExistence type="predicted"/>
<feature type="transmembrane region" description="Helical" evidence="1">
    <location>
        <begin position="6"/>
        <end position="24"/>
    </location>
</feature>
<dbReference type="Proteomes" id="UP001161691">
    <property type="component" value="Unassembled WGS sequence"/>
</dbReference>
<name>A0ABT6TED9_9BACL</name>
<evidence type="ECO:0000313" key="2">
    <source>
        <dbReference type="EMBL" id="MDI4645176.1"/>
    </source>
</evidence>
<keyword evidence="1" id="KW-0472">Membrane</keyword>
<evidence type="ECO:0000313" key="3">
    <source>
        <dbReference type="Proteomes" id="UP001161691"/>
    </source>
</evidence>
<keyword evidence="1" id="KW-0812">Transmembrane</keyword>
<accession>A0ABT6TED9</accession>
<dbReference type="RefSeq" id="WP_282908127.1">
    <property type="nucleotide sequence ID" value="NZ_JAGRPV010000001.1"/>
</dbReference>
<comment type="caution">
    <text evidence="2">The sequence shown here is derived from an EMBL/GenBank/DDBJ whole genome shotgun (WGS) entry which is preliminary data.</text>
</comment>
<evidence type="ECO:0000256" key="1">
    <source>
        <dbReference type="SAM" id="Phobius"/>
    </source>
</evidence>
<protein>
    <submittedName>
        <fullName evidence="2">Uncharacterized protein</fullName>
    </submittedName>
</protein>
<keyword evidence="3" id="KW-1185">Reference proteome</keyword>
<gene>
    <name evidence="2" type="ORF">KB449_09405</name>
</gene>
<feature type="transmembrane region" description="Helical" evidence="1">
    <location>
        <begin position="31"/>
        <end position="50"/>
    </location>
</feature>
<dbReference type="EMBL" id="JAGRPV010000001">
    <property type="protein sequence ID" value="MDI4645176.1"/>
    <property type="molecule type" value="Genomic_DNA"/>
</dbReference>